<dbReference type="GO" id="GO:0034475">
    <property type="term" value="P:U4 snRNA 3'-end processing"/>
    <property type="evidence" value="ECO:0007669"/>
    <property type="project" value="UniProtKB-ARBA"/>
</dbReference>
<evidence type="ECO:0000256" key="6">
    <source>
        <dbReference type="ARBA" id="ARBA00022842"/>
    </source>
</evidence>
<evidence type="ECO:0000256" key="2">
    <source>
        <dbReference type="ARBA" id="ARBA00008593"/>
    </source>
</evidence>
<dbReference type="VEuPathDB" id="FungiDB:DIURU_004747"/>
<proteinExistence type="inferred from homology"/>
<protein>
    <recommendedName>
        <fullName evidence="3">polynucleotide adenylyltransferase</fullName>
        <ecNumber evidence="3">2.7.7.19</ecNumber>
    </recommendedName>
</protein>
<name>A0A642UF36_DIURU</name>
<dbReference type="GO" id="GO:0071051">
    <property type="term" value="P:poly(A)-dependent snoRNA 3'-end processing"/>
    <property type="evidence" value="ECO:0007669"/>
    <property type="project" value="UniProtKB-ARBA"/>
</dbReference>
<feature type="compositionally biased region" description="Low complexity" evidence="8">
    <location>
        <begin position="80"/>
        <end position="90"/>
    </location>
</feature>
<dbReference type="Pfam" id="PF22600">
    <property type="entry name" value="MTPAP-like_central"/>
    <property type="match status" value="1"/>
</dbReference>
<dbReference type="AlphaFoldDB" id="A0A642UF36"/>
<dbReference type="GO" id="GO:0003729">
    <property type="term" value="F:mRNA binding"/>
    <property type="evidence" value="ECO:0007669"/>
    <property type="project" value="TreeGrafter"/>
</dbReference>
<evidence type="ECO:0000313" key="12">
    <source>
        <dbReference type="Proteomes" id="UP000449547"/>
    </source>
</evidence>
<feature type="compositionally biased region" description="Basic and acidic residues" evidence="8">
    <location>
        <begin position="530"/>
        <end position="541"/>
    </location>
</feature>
<keyword evidence="5" id="KW-0479">Metal-binding</keyword>
<dbReference type="GO" id="GO:0071044">
    <property type="term" value="P:histone mRNA catabolic process"/>
    <property type="evidence" value="ECO:0007669"/>
    <property type="project" value="UniProtKB-ARBA"/>
</dbReference>
<keyword evidence="4" id="KW-0808">Transferase</keyword>
<dbReference type="GO" id="GO:0071037">
    <property type="term" value="P:nuclear polyadenylation-dependent snRNA catabolic process"/>
    <property type="evidence" value="ECO:0007669"/>
    <property type="project" value="UniProtKB-ARBA"/>
</dbReference>
<dbReference type="InterPro" id="IPR002058">
    <property type="entry name" value="PAP_assoc"/>
</dbReference>
<dbReference type="GO" id="GO:0071038">
    <property type="term" value="P:TRAMP-dependent tRNA surveillance pathway"/>
    <property type="evidence" value="ECO:0007669"/>
    <property type="project" value="UniProtKB-ARBA"/>
</dbReference>
<evidence type="ECO:0000259" key="9">
    <source>
        <dbReference type="Pfam" id="PF03828"/>
    </source>
</evidence>
<dbReference type="GO" id="GO:0046872">
    <property type="term" value="F:metal ion binding"/>
    <property type="evidence" value="ECO:0007669"/>
    <property type="project" value="UniProtKB-KW"/>
</dbReference>
<dbReference type="Gene3D" id="1.10.1410.10">
    <property type="match status" value="1"/>
</dbReference>
<comment type="similarity">
    <text evidence="2">Belongs to the DNA polymerase type-B-like family.</text>
</comment>
<feature type="domain" description="Poly(A) RNA polymerase mitochondrial-like central palm" evidence="10">
    <location>
        <begin position="168"/>
        <end position="298"/>
    </location>
</feature>
<evidence type="ECO:0000256" key="1">
    <source>
        <dbReference type="ARBA" id="ARBA00001936"/>
    </source>
</evidence>
<dbReference type="EC" id="2.7.7.19" evidence="3"/>
<comment type="cofactor">
    <cofactor evidence="1">
        <name>Mn(2+)</name>
        <dbReference type="ChEBI" id="CHEBI:29035"/>
    </cofactor>
</comment>
<dbReference type="GO" id="GO:0031499">
    <property type="term" value="C:TRAMP complex"/>
    <property type="evidence" value="ECO:0007669"/>
    <property type="project" value="TreeGrafter"/>
</dbReference>
<dbReference type="GO" id="GO:0071035">
    <property type="term" value="P:nuclear polyadenylation-dependent rRNA catabolic process"/>
    <property type="evidence" value="ECO:0007669"/>
    <property type="project" value="UniProtKB-ARBA"/>
</dbReference>
<reference evidence="11 12" key="1">
    <citation type="submission" date="2019-07" db="EMBL/GenBank/DDBJ databases">
        <title>Genome assembly of two rare yeast pathogens: Diutina rugosa and Trichomonascus ciferrii.</title>
        <authorList>
            <person name="Mixao V."/>
            <person name="Saus E."/>
            <person name="Hansen A."/>
            <person name="Lass-Flor C."/>
            <person name="Gabaldon T."/>
        </authorList>
    </citation>
    <scope>NUCLEOTIDE SEQUENCE [LARGE SCALE GENOMIC DNA]</scope>
    <source>
        <strain evidence="11 12">CBS 613</strain>
    </source>
</reference>
<feature type="region of interest" description="Disordered" evidence="8">
    <location>
        <begin position="497"/>
        <end position="603"/>
    </location>
</feature>
<gene>
    <name evidence="11" type="ORF">DIURU_004747</name>
</gene>
<keyword evidence="6" id="KW-0460">Magnesium</keyword>
<dbReference type="Proteomes" id="UP000449547">
    <property type="component" value="Unassembled WGS sequence"/>
</dbReference>
<comment type="caution">
    <text evidence="11">The sequence shown here is derived from an EMBL/GenBank/DDBJ whole genome shotgun (WGS) entry which is preliminary data.</text>
</comment>
<evidence type="ECO:0000256" key="8">
    <source>
        <dbReference type="SAM" id="MobiDB-lite"/>
    </source>
</evidence>
<dbReference type="OrthoDB" id="273917at2759"/>
<dbReference type="GO" id="GO:0071039">
    <property type="term" value="P:nuclear polyadenylation-dependent CUT catabolic process"/>
    <property type="evidence" value="ECO:0007669"/>
    <property type="project" value="UniProtKB-ARBA"/>
</dbReference>
<dbReference type="SUPFAM" id="SSF81301">
    <property type="entry name" value="Nucleotidyltransferase"/>
    <property type="match status" value="1"/>
</dbReference>
<dbReference type="GO" id="GO:1990817">
    <property type="term" value="F:poly(A) RNA polymerase activity"/>
    <property type="evidence" value="ECO:0007669"/>
    <property type="project" value="UniProtKB-EC"/>
</dbReference>
<evidence type="ECO:0000259" key="10">
    <source>
        <dbReference type="Pfam" id="PF22600"/>
    </source>
</evidence>
<evidence type="ECO:0000313" key="11">
    <source>
        <dbReference type="EMBL" id="KAA8897894.1"/>
    </source>
</evidence>
<dbReference type="PANTHER" id="PTHR23092:SF15">
    <property type="entry name" value="INACTIVE NON-CANONICAL POLY(A) RNA POLYMERASE PROTEIN TRF4-2-RELATED"/>
    <property type="match status" value="1"/>
</dbReference>
<dbReference type="Gene3D" id="3.30.460.10">
    <property type="entry name" value="Beta Polymerase, domain 2"/>
    <property type="match status" value="1"/>
</dbReference>
<dbReference type="GO" id="GO:0043634">
    <property type="term" value="P:polyadenylation-dependent ncRNA catabolic process"/>
    <property type="evidence" value="ECO:0007669"/>
    <property type="project" value="TreeGrafter"/>
</dbReference>
<dbReference type="GO" id="GO:0071042">
    <property type="term" value="P:nuclear polyadenylation-dependent mRNA catabolic process"/>
    <property type="evidence" value="ECO:0007669"/>
    <property type="project" value="UniProtKB-ARBA"/>
</dbReference>
<dbReference type="OMA" id="IIKQFLH"/>
<accession>A0A642UF36</accession>
<dbReference type="GeneID" id="54783398"/>
<evidence type="ECO:0000256" key="3">
    <source>
        <dbReference type="ARBA" id="ARBA00012388"/>
    </source>
</evidence>
<keyword evidence="12" id="KW-1185">Reference proteome</keyword>
<evidence type="ECO:0000256" key="5">
    <source>
        <dbReference type="ARBA" id="ARBA00022723"/>
    </source>
</evidence>
<organism evidence="11 12">
    <name type="scientific">Diutina rugosa</name>
    <name type="common">Yeast</name>
    <name type="synonym">Candida rugosa</name>
    <dbReference type="NCBI Taxonomy" id="5481"/>
    <lineage>
        <taxon>Eukaryota</taxon>
        <taxon>Fungi</taxon>
        <taxon>Dikarya</taxon>
        <taxon>Ascomycota</taxon>
        <taxon>Saccharomycotina</taxon>
        <taxon>Pichiomycetes</taxon>
        <taxon>Debaryomycetaceae</taxon>
        <taxon>Diutina</taxon>
    </lineage>
</organism>
<dbReference type="CDD" id="cd05402">
    <property type="entry name" value="NT_PAP_TUTase"/>
    <property type="match status" value="1"/>
</dbReference>
<dbReference type="GO" id="GO:0005730">
    <property type="term" value="C:nucleolus"/>
    <property type="evidence" value="ECO:0007669"/>
    <property type="project" value="TreeGrafter"/>
</dbReference>
<dbReference type="SUPFAM" id="SSF81631">
    <property type="entry name" value="PAP/OAS1 substrate-binding domain"/>
    <property type="match status" value="1"/>
</dbReference>
<dbReference type="GO" id="GO:0071036">
    <property type="term" value="P:nuclear polyadenylation-dependent snoRNA catabolic process"/>
    <property type="evidence" value="ECO:0007669"/>
    <property type="project" value="UniProtKB-ARBA"/>
</dbReference>
<feature type="region of interest" description="Disordered" evidence="8">
    <location>
        <begin position="42"/>
        <end position="126"/>
    </location>
</feature>
<evidence type="ECO:0000256" key="4">
    <source>
        <dbReference type="ARBA" id="ARBA00022679"/>
    </source>
</evidence>
<feature type="domain" description="PAP-associated" evidence="9">
    <location>
        <begin position="360"/>
        <end position="422"/>
    </location>
</feature>
<feature type="compositionally biased region" description="Acidic residues" evidence="8">
    <location>
        <begin position="116"/>
        <end position="126"/>
    </location>
</feature>
<evidence type="ECO:0000256" key="7">
    <source>
        <dbReference type="ARBA" id="ARBA00048830"/>
    </source>
</evidence>
<dbReference type="InterPro" id="IPR043519">
    <property type="entry name" value="NT_sf"/>
</dbReference>
<feature type="region of interest" description="Disordered" evidence="8">
    <location>
        <begin position="1"/>
        <end position="25"/>
    </location>
</feature>
<comment type="catalytic activity">
    <reaction evidence="7">
        <text>RNA(n) + ATP = RNA(n)-3'-adenine ribonucleotide + diphosphate</text>
        <dbReference type="Rhea" id="RHEA:11332"/>
        <dbReference type="Rhea" id="RHEA-COMP:14527"/>
        <dbReference type="Rhea" id="RHEA-COMP:17347"/>
        <dbReference type="ChEBI" id="CHEBI:30616"/>
        <dbReference type="ChEBI" id="CHEBI:33019"/>
        <dbReference type="ChEBI" id="CHEBI:140395"/>
        <dbReference type="ChEBI" id="CHEBI:173115"/>
        <dbReference type="EC" id="2.7.7.19"/>
    </reaction>
</comment>
<feature type="compositionally biased region" description="Basic and acidic residues" evidence="8">
    <location>
        <begin position="583"/>
        <end position="592"/>
    </location>
</feature>
<dbReference type="EMBL" id="SWFT01000149">
    <property type="protein sequence ID" value="KAA8897894.1"/>
    <property type="molecule type" value="Genomic_DNA"/>
</dbReference>
<dbReference type="FunFam" id="3.30.460.10:FF:000006">
    <property type="entry name" value="non-canonical poly(A) RNA polymerase PAPD5"/>
    <property type="match status" value="1"/>
</dbReference>
<dbReference type="FunFam" id="1.10.1410.10:FF:000003">
    <property type="entry name" value="non-canonical poly(A) RNA polymerase PAPD7"/>
    <property type="match status" value="1"/>
</dbReference>
<dbReference type="RefSeq" id="XP_034010151.1">
    <property type="nucleotide sequence ID" value="XM_034157654.1"/>
</dbReference>
<feature type="compositionally biased region" description="Basic and acidic residues" evidence="8">
    <location>
        <begin position="15"/>
        <end position="25"/>
    </location>
</feature>
<sequence>MGSKRAKKSQPALENRPDMLDETGRFDVLSKLPENYHEDAAFDYEKRSASVEPEIVLVDSDDDDDDATTDRPMISEANGDIIIDVSSASDSESEAKPPTPANELTENQDFIGFGDDSSDSEMDEGEYSDDGIISGDEVSAHHRPRAQSPFPWIKDHDHSKEIEIADWLTEEMKDFVNYISPSKKEIETRNRIIDGLKSAIKEYWPECTAHVFGSSATDLYLPESDIDMVVVSRSGTYEERSRLYQLSSRLRQLKLATKIEVIAKTKVPIIKFVDPQSGVHVDISFERVNGIHAAQNIRKWIAQMPGLREMVLIIKQFLSSRKLNNPHVGGLGGYATIIMAYHFLRMHPKVSSNTMSVPDNLGPLLIEFFELYGRNINYDIVGLSLGKDGDTPCYIRKEEHRVLNTSRNPYSIVIQDPSEPENNITRATFALRDIKKAFGGAFQLLTARCYELNQASYKQRLGQSILGDIIKYRGKERNFIDERDLVPNQALIGDRVKLHGDDSPKKRRKQPKEVYSVASSSDDNGYEPTFEDRQQSAKKVMDLMGIDDDDDDNTAAPRKRAHSSSDDDSDDEARRAAKRSKSVNKDTKRDFWLAKGNELTGTK</sequence>
<dbReference type="Pfam" id="PF03828">
    <property type="entry name" value="PAP_assoc"/>
    <property type="match status" value="1"/>
</dbReference>
<dbReference type="PANTHER" id="PTHR23092">
    <property type="entry name" value="POLY(A) RNA POLYMERASE"/>
    <property type="match status" value="1"/>
</dbReference>
<dbReference type="InterPro" id="IPR045862">
    <property type="entry name" value="Trf4-like"/>
</dbReference>
<dbReference type="InterPro" id="IPR054708">
    <property type="entry name" value="MTPAP-like_central"/>
</dbReference>